<gene>
    <name evidence="1" type="ORF">GGR27_003121</name>
</gene>
<evidence type="ECO:0000313" key="2">
    <source>
        <dbReference type="Proteomes" id="UP000770785"/>
    </source>
</evidence>
<protein>
    <submittedName>
        <fullName evidence="1">Uncharacterized protein</fullName>
    </submittedName>
</protein>
<sequence length="121" mass="14403">MQPWEQDFDFQRVRHLIKEKFDRPALPDMNALLFLIGVQELGRWQQSFEKEEKQDLMHIAVCRLLSYDGNYEFVGRDDDGWPHYKLVAKIPPRNLVEQESLLKKHIVTYFQELEAEEGLLG</sequence>
<dbReference type="EMBL" id="JAATJH010000005">
    <property type="protein sequence ID" value="NJC27604.1"/>
    <property type="molecule type" value="Genomic_DNA"/>
</dbReference>
<proteinExistence type="predicted"/>
<dbReference type="RefSeq" id="WP_168038850.1">
    <property type="nucleotide sequence ID" value="NZ_JAATJH010000005.1"/>
</dbReference>
<reference evidence="1 2" key="1">
    <citation type="submission" date="2020-03" db="EMBL/GenBank/DDBJ databases">
        <title>Genomic Encyclopedia of Type Strains, Phase IV (KMG-IV): sequencing the most valuable type-strain genomes for metagenomic binning, comparative biology and taxonomic classification.</title>
        <authorList>
            <person name="Goeker M."/>
        </authorList>
    </citation>
    <scope>NUCLEOTIDE SEQUENCE [LARGE SCALE GENOMIC DNA]</scope>
    <source>
        <strain evidence="1 2">DSM 105096</strain>
    </source>
</reference>
<comment type="caution">
    <text evidence="1">The sequence shown here is derived from an EMBL/GenBank/DDBJ whole genome shotgun (WGS) entry which is preliminary data.</text>
</comment>
<organism evidence="1 2">
    <name type="scientific">Neolewinella antarctica</name>
    <dbReference type="NCBI Taxonomy" id="442734"/>
    <lineage>
        <taxon>Bacteria</taxon>
        <taxon>Pseudomonadati</taxon>
        <taxon>Bacteroidota</taxon>
        <taxon>Saprospiria</taxon>
        <taxon>Saprospirales</taxon>
        <taxon>Lewinellaceae</taxon>
        <taxon>Neolewinella</taxon>
    </lineage>
</organism>
<evidence type="ECO:0000313" key="1">
    <source>
        <dbReference type="EMBL" id="NJC27604.1"/>
    </source>
</evidence>
<name>A0ABX0XFC2_9BACT</name>
<accession>A0ABX0XFC2</accession>
<keyword evidence="2" id="KW-1185">Reference proteome</keyword>
<dbReference type="Proteomes" id="UP000770785">
    <property type="component" value="Unassembled WGS sequence"/>
</dbReference>